<organism evidence="1">
    <name type="scientific">Amphimedon queenslandica</name>
    <name type="common">Sponge</name>
    <dbReference type="NCBI Taxonomy" id="400682"/>
    <lineage>
        <taxon>Eukaryota</taxon>
        <taxon>Metazoa</taxon>
        <taxon>Porifera</taxon>
        <taxon>Demospongiae</taxon>
        <taxon>Heteroscleromorpha</taxon>
        <taxon>Haplosclerida</taxon>
        <taxon>Niphatidae</taxon>
        <taxon>Amphimedon</taxon>
    </lineage>
</organism>
<name>A0A1X7SPK9_AMPQE</name>
<sequence length="124" mass="13510">GAVTVFSETVCAGNTVNCNCTTNTGAVEWNISKRALGFSDQIWEPVTEVNFNKSTPNFENIYGYNFTFDQNLNNSALTFNLNSSEDVLIVCASGNEQDNKGSVINTNSNTPTINYFQVGSTIET</sequence>
<protein>
    <submittedName>
        <fullName evidence="1">Uncharacterized protein</fullName>
    </submittedName>
</protein>
<dbReference type="InParanoid" id="A0A1X7SPK9"/>
<accession>A0A1X7SPK9</accession>
<dbReference type="AlphaFoldDB" id="A0A1X7SPK9"/>
<dbReference type="EnsemblMetazoa" id="Aqu2.1.03991_001">
    <property type="protein sequence ID" value="Aqu2.1.03991_001"/>
    <property type="gene ID" value="Aqu2.1.03991"/>
</dbReference>
<evidence type="ECO:0000313" key="1">
    <source>
        <dbReference type="EnsemblMetazoa" id="Aqu2.1.03991_001"/>
    </source>
</evidence>
<proteinExistence type="predicted"/>
<reference evidence="1" key="1">
    <citation type="submission" date="2017-05" db="UniProtKB">
        <authorList>
            <consortium name="EnsemblMetazoa"/>
        </authorList>
    </citation>
    <scope>IDENTIFICATION</scope>
</reference>